<sequence>MDEVEVKIVEPITNAFTVDVEDYFQVEAFQSIIRPEQWDNGDYPTRVVTNTRNILRLLERHNVHGTFFVLGWVAQRYPALIADIAALGHEVACHGFAHQRATTQTFEVFLNDVLSAKHCLEDIVGVSVDGYRAPSFSINENNQWAFDALAKAGFLYSSSTYPVKHDLYGVPNWPRFPHLRPEGILEIPVPTLRIAERNIPIGGGGYFRLAPYALSHKLIERYLVGEQKPYSFYFHPWEIDPDQPRIAKATLKSKVRHYVNLGRMENKVSRLLSDFQWSTMKDVYSIQGKESAASIRA</sequence>
<comment type="caution">
    <text evidence="2">The sequence shown here is derived from an EMBL/GenBank/DDBJ whole genome shotgun (WGS) entry which is preliminary data.</text>
</comment>
<evidence type="ECO:0000313" key="2">
    <source>
        <dbReference type="EMBL" id="MBM7037012.1"/>
    </source>
</evidence>
<dbReference type="NCBIfam" id="TIGR03006">
    <property type="entry name" value="pepcterm_polyde"/>
    <property type="match status" value="1"/>
</dbReference>
<dbReference type="PROSITE" id="PS51677">
    <property type="entry name" value="NODB"/>
    <property type="match status" value="1"/>
</dbReference>
<evidence type="ECO:0000259" key="1">
    <source>
        <dbReference type="PROSITE" id="PS51677"/>
    </source>
</evidence>
<dbReference type="Gene3D" id="3.20.20.370">
    <property type="entry name" value="Glycoside hydrolase/deacetylase"/>
    <property type="match status" value="1"/>
</dbReference>
<evidence type="ECO:0000313" key="3">
    <source>
        <dbReference type="Proteomes" id="UP000809621"/>
    </source>
</evidence>
<proteinExistence type="predicted"/>
<dbReference type="InterPro" id="IPR045235">
    <property type="entry name" value="PuuE_HpPgdA-like"/>
</dbReference>
<feature type="domain" description="NodB homology" evidence="1">
    <location>
        <begin position="35"/>
        <end position="297"/>
    </location>
</feature>
<gene>
    <name evidence="2" type="ORF">JQC93_11420</name>
</gene>
<dbReference type="InterPro" id="IPR011330">
    <property type="entry name" value="Glyco_hydro/deAcase_b/a-brl"/>
</dbReference>
<dbReference type="EMBL" id="JAFEUM010000004">
    <property type="protein sequence ID" value="MBM7037012.1"/>
    <property type="molecule type" value="Genomic_DNA"/>
</dbReference>
<dbReference type="Proteomes" id="UP000809621">
    <property type="component" value="Unassembled WGS sequence"/>
</dbReference>
<dbReference type="SUPFAM" id="SSF88713">
    <property type="entry name" value="Glycoside hydrolase/deacetylase"/>
    <property type="match status" value="1"/>
</dbReference>
<dbReference type="InterPro" id="IPR022560">
    <property type="entry name" value="DUF3473"/>
</dbReference>
<organism evidence="2 3">
    <name type="scientific">Vibrio ulleungensis</name>
    <dbReference type="NCBI Taxonomy" id="2807619"/>
    <lineage>
        <taxon>Bacteria</taxon>
        <taxon>Pseudomonadati</taxon>
        <taxon>Pseudomonadota</taxon>
        <taxon>Gammaproteobacteria</taxon>
        <taxon>Vibrionales</taxon>
        <taxon>Vibrionaceae</taxon>
        <taxon>Vibrio</taxon>
    </lineage>
</organism>
<keyword evidence="3" id="KW-1185">Reference proteome</keyword>
<dbReference type="InterPro" id="IPR002509">
    <property type="entry name" value="NODB_dom"/>
</dbReference>
<accession>A0ABS2HKF3</accession>
<dbReference type="CDD" id="cd10941">
    <property type="entry name" value="CE4_PuuE_HpPgdA_like_2"/>
    <property type="match status" value="1"/>
</dbReference>
<reference evidence="2 3" key="1">
    <citation type="submission" date="2021-02" db="EMBL/GenBank/DDBJ databases">
        <authorList>
            <person name="Park J.-S."/>
        </authorList>
    </citation>
    <scope>NUCLEOTIDE SEQUENCE [LARGE SCALE GENOMIC DNA]</scope>
    <source>
        <strain evidence="2 3">188UL20-2</strain>
    </source>
</reference>
<name>A0ABS2HKF3_9VIBR</name>
<protein>
    <submittedName>
        <fullName evidence="2">DUF3473 domain-containing protein</fullName>
    </submittedName>
</protein>
<dbReference type="InterPro" id="IPR014344">
    <property type="entry name" value="XrtA_polysacc_deacetyl"/>
</dbReference>
<dbReference type="Pfam" id="PF01522">
    <property type="entry name" value="Polysacc_deac_1"/>
    <property type="match status" value="1"/>
</dbReference>
<dbReference type="PANTHER" id="PTHR47561:SF1">
    <property type="entry name" value="POLYSACCHARIDE DEACETYLASE FAMILY PROTEIN (AFU_ORTHOLOGUE AFUA_6G05030)"/>
    <property type="match status" value="1"/>
</dbReference>
<dbReference type="Pfam" id="PF11959">
    <property type="entry name" value="DUF3473"/>
    <property type="match status" value="1"/>
</dbReference>
<dbReference type="RefSeq" id="WP_205158568.1">
    <property type="nucleotide sequence ID" value="NZ_JAFEUM010000004.1"/>
</dbReference>
<dbReference type="PANTHER" id="PTHR47561">
    <property type="entry name" value="POLYSACCHARIDE DEACETYLASE FAMILY PROTEIN (AFU_ORTHOLOGUE AFUA_6G05030)"/>
    <property type="match status" value="1"/>
</dbReference>